<proteinExistence type="inferred from homology"/>
<dbReference type="GO" id="GO:0006890">
    <property type="term" value="P:retrograde vesicle-mediated transport, Golgi to endoplasmic reticulum"/>
    <property type="evidence" value="ECO:0007669"/>
    <property type="project" value="UniProtKB-UniRule"/>
</dbReference>
<evidence type="ECO:0000256" key="2">
    <source>
        <dbReference type="ARBA" id="ARBA00006972"/>
    </source>
</evidence>
<dbReference type="Proteomes" id="UP000054498">
    <property type="component" value="Unassembled WGS sequence"/>
</dbReference>
<gene>
    <name evidence="5" type="ORF">MNEG_10447</name>
</gene>
<dbReference type="OrthoDB" id="10249988at2759"/>
<comment type="similarity">
    <text evidence="2 4">Belongs to the adaptor complexes small subunit family.</text>
</comment>
<keyword evidence="3 4" id="KW-0472">Membrane</keyword>
<evidence type="ECO:0000256" key="4">
    <source>
        <dbReference type="RuleBase" id="RU366053"/>
    </source>
</evidence>
<evidence type="ECO:0000313" key="5">
    <source>
        <dbReference type="EMBL" id="KIY97513.1"/>
    </source>
</evidence>
<comment type="subunit">
    <text evidence="4">Oligomeric complex that consists of at least the alpha, beta, beta', gamma, delta, epsilon and zeta subunits.</text>
</comment>
<dbReference type="PANTHER" id="PTHR11043">
    <property type="entry name" value="ZETA-COAT PROTEIN"/>
    <property type="match status" value="1"/>
</dbReference>
<protein>
    <recommendedName>
        <fullName evidence="4">Coatomer subunit zeta</fullName>
    </recommendedName>
</protein>
<dbReference type="RefSeq" id="XP_013896533.1">
    <property type="nucleotide sequence ID" value="XM_014041079.1"/>
</dbReference>
<dbReference type="EMBL" id="KK102537">
    <property type="protein sequence ID" value="KIY97513.1"/>
    <property type="molecule type" value="Genomic_DNA"/>
</dbReference>
<evidence type="ECO:0000313" key="6">
    <source>
        <dbReference type="Proteomes" id="UP000054498"/>
    </source>
</evidence>
<keyword evidence="4" id="KW-0813">Transport</keyword>
<keyword evidence="4" id="KW-0968">Cytoplasmic vesicle</keyword>
<dbReference type="SUPFAM" id="SSF64356">
    <property type="entry name" value="SNARE-like"/>
    <property type="match status" value="1"/>
</dbReference>
<dbReference type="GeneID" id="25727610"/>
<dbReference type="KEGG" id="mng:MNEG_10447"/>
<dbReference type="GO" id="GO:0030126">
    <property type="term" value="C:COPI vesicle coat"/>
    <property type="evidence" value="ECO:0007669"/>
    <property type="project" value="UniProtKB-UniRule"/>
</dbReference>
<dbReference type="Gene3D" id="3.30.450.60">
    <property type="match status" value="1"/>
</dbReference>
<comment type="subcellular location">
    <subcellularLocation>
        <location evidence="4">Cytoplasm</location>
    </subcellularLocation>
    <subcellularLocation>
        <location evidence="4">Golgi apparatus membrane</location>
        <topology evidence="4">Peripheral membrane protein</topology>
        <orientation evidence="4">Cytoplasmic side</orientation>
    </subcellularLocation>
    <subcellularLocation>
        <location evidence="4">Cytoplasmic vesicle</location>
        <location evidence="4">COPI-coated vesicle membrane</location>
        <topology evidence="4">Peripheral membrane protein</topology>
        <orientation evidence="4">Cytoplasmic side</orientation>
    </subcellularLocation>
    <subcellularLocation>
        <location evidence="1">Endomembrane system</location>
        <topology evidence="1">Peripheral membrane protein</topology>
    </subcellularLocation>
</comment>
<dbReference type="AlphaFoldDB" id="A0A0D2KPG5"/>
<dbReference type="GO" id="GO:0000139">
    <property type="term" value="C:Golgi membrane"/>
    <property type="evidence" value="ECO:0007669"/>
    <property type="project" value="UniProtKB-SubCell"/>
</dbReference>
<sequence length="148" mass="16463">MSDYGRIHCLVVATKGGHVVFERYYDRYTELEKAEIREAFQAATDHVNLAHDNHEFVGGAPFVLLPTTDLVFYALGCGEYDEMALSGVLRVVMLSIAEVVGKPPTEGVFFEKYARISVVVDEVVNEGMLEAVDRDAVRKGAKGKGYWE</sequence>
<organism evidence="5 6">
    <name type="scientific">Monoraphidium neglectum</name>
    <dbReference type="NCBI Taxonomy" id="145388"/>
    <lineage>
        <taxon>Eukaryota</taxon>
        <taxon>Viridiplantae</taxon>
        <taxon>Chlorophyta</taxon>
        <taxon>core chlorophytes</taxon>
        <taxon>Chlorophyceae</taxon>
        <taxon>CS clade</taxon>
        <taxon>Sphaeropleales</taxon>
        <taxon>Selenastraceae</taxon>
        <taxon>Monoraphidium</taxon>
    </lineage>
</organism>
<keyword evidence="4" id="KW-0333">Golgi apparatus</keyword>
<dbReference type="InterPro" id="IPR039652">
    <property type="entry name" value="Coatomer_zeta"/>
</dbReference>
<keyword evidence="4" id="KW-0653">Protein transport</keyword>
<keyword evidence="4" id="KW-0931">ER-Golgi transport</keyword>
<name>A0A0D2KPG5_9CHLO</name>
<reference evidence="5 6" key="1">
    <citation type="journal article" date="2013" name="BMC Genomics">
        <title>Reconstruction of the lipid metabolism for the microalga Monoraphidium neglectum from its genome sequence reveals characteristics suitable for biofuel production.</title>
        <authorList>
            <person name="Bogen C."/>
            <person name="Al-Dilaimi A."/>
            <person name="Albersmeier A."/>
            <person name="Wichmann J."/>
            <person name="Grundmann M."/>
            <person name="Rupp O."/>
            <person name="Lauersen K.J."/>
            <person name="Blifernez-Klassen O."/>
            <person name="Kalinowski J."/>
            <person name="Goesmann A."/>
            <person name="Mussgnug J.H."/>
            <person name="Kruse O."/>
        </authorList>
    </citation>
    <scope>NUCLEOTIDE SEQUENCE [LARGE SCALE GENOMIC DNA]</scope>
    <source>
        <strain evidence="5 6">SAG 48.87</strain>
    </source>
</reference>
<keyword evidence="6" id="KW-1185">Reference proteome</keyword>
<evidence type="ECO:0000256" key="3">
    <source>
        <dbReference type="ARBA" id="ARBA00023136"/>
    </source>
</evidence>
<evidence type="ECO:0000256" key="1">
    <source>
        <dbReference type="ARBA" id="ARBA00004184"/>
    </source>
</evidence>
<keyword evidence="4" id="KW-0963">Cytoplasm</keyword>
<dbReference type="InterPro" id="IPR011012">
    <property type="entry name" value="Longin-like_dom_sf"/>
</dbReference>
<dbReference type="STRING" id="145388.A0A0D2KPG5"/>
<dbReference type="GO" id="GO:0006891">
    <property type="term" value="P:intra-Golgi vesicle-mediated transport"/>
    <property type="evidence" value="ECO:0007669"/>
    <property type="project" value="TreeGrafter"/>
</dbReference>
<accession>A0A0D2KPG5</accession>
<dbReference type="GO" id="GO:0006886">
    <property type="term" value="P:intracellular protein transport"/>
    <property type="evidence" value="ECO:0007669"/>
    <property type="project" value="TreeGrafter"/>
</dbReference>
<dbReference type="PANTHER" id="PTHR11043:SF1">
    <property type="entry name" value="TSET COMPLEX MEMBER TSTD"/>
    <property type="match status" value="1"/>
</dbReference>
<comment type="function">
    <text evidence="4">The zeta subunit may be involved in regulating the coat assembly and, hence, the rate of biosynthetic protein transport due to its association-dissociation properties with the coatomer complex.</text>
</comment>